<dbReference type="Proteomes" id="UP001596161">
    <property type="component" value="Unassembled WGS sequence"/>
</dbReference>
<evidence type="ECO:0008006" key="3">
    <source>
        <dbReference type="Google" id="ProtNLM"/>
    </source>
</evidence>
<dbReference type="SUPFAM" id="SSF52540">
    <property type="entry name" value="P-loop containing nucleoside triphosphate hydrolases"/>
    <property type="match status" value="1"/>
</dbReference>
<sequence length="492" mass="56051">MSNEGEKELDTLHQSLELTYNFISKNLDNNNFNEGNLGLLFSIEIYDIETRKFILIENLLESCLNNSYLTDIIKNIIDLNPNEGNELLLKEINLTLVTIRSQISLIENELTILTEELSKLELVKIANQKKLNSILDEEYKLKSKVELGNLIELIDSIKSYSDELAKIKTIKLKVSNKKKQAEKELINDEYLQKFKSHLDSFRLPKREKIARISRIEAGKSIIESNIEGHKLEGILSEGEAKVHAICDWFAELEVSDSEIAIFDDPITSLDHGNIKILAKNIFSLTKTHQIIVFTHNLEFYNNLVELINGKGNITKSGCLICKDLPDSEKCKGHIKTQNILLKCSSFYQLKHFTSPGFLEPGIPFNSLHFIDRFNKIKLDLETANDSTVDKELRSAINDFVEKHVFADIKKFIFNNNDLITFNKERLGTIEDADFERLKVLHGEISASSGTLHSTEDALTDTFDPRDYIKIYDEIANIINKATGKPSLSLINN</sequence>
<organism evidence="1 2">
    <name type="scientific">Adhaeribacter terreus</name>
    <dbReference type="NCBI Taxonomy" id="529703"/>
    <lineage>
        <taxon>Bacteria</taxon>
        <taxon>Pseudomonadati</taxon>
        <taxon>Bacteroidota</taxon>
        <taxon>Cytophagia</taxon>
        <taxon>Cytophagales</taxon>
        <taxon>Hymenobacteraceae</taxon>
        <taxon>Adhaeribacter</taxon>
    </lineage>
</organism>
<accession>A0ABW0EHP9</accession>
<gene>
    <name evidence="1" type="ORF">ACFPIB_17445</name>
</gene>
<dbReference type="RefSeq" id="WP_378018758.1">
    <property type="nucleotide sequence ID" value="NZ_JBHSKT010000020.1"/>
</dbReference>
<dbReference type="Gene3D" id="3.40.50.300">
    <property type="entry name" value="P-loop containing nucleotide triphosphate hydrolases"/>
    <property type="match status" value="1"/>
</dbReference>
<comment type="caution">
    <text evidence="1">The sequence shown here is derived from an EMBL/GenBank/DDBJ whole genome shotgun (WGS) entry which is preliminary data.</text>
</comment>
<reference evidence="2" key="1">
    <citation type="journal article" date="2019" name="Int. J. Syst. Evol. Microbiol.">
        <title>The Global Catalogue of Microorganisms (GCM) 10K type strain sequencing project: providing services to taxonomists for standard genome sequencing and annotation.</title>
        <authorList>
            <consortium name="The Broad Institute Genomics Platform"/>
            <consortium name="The Broad Institute Genome Sequencing Center for Infectious Disease"/>
            <person name="Wu L."/>
            <person name="Ma J."/>
        </authorList>
    </citation>
    <scope>NUCLEOTIDE SEQUENCE [LARGE SCALE GENOMIC DNA]</scope>
    <source>
        <strain evidence="2">KACC 12602</strain>
    </source>
</reference>
<name>A0ABW0EHP9_9BACT</name>
<evidence type="ECO:0000313" key="1">
    <source>
        <dbReference type="EMBL" id="MFC5272399.1"/>
    </source>
</evidence>
<proteinExistence type="predicted"/>
<dbReference type="EMBL" id="JBHSKT010000020">
    <property type="protein sequence ID" value="MFC5272399.1"/>
    <property type="molecule type" value="Genomic_DNA"/>
</dbReference>
<protein>
    <recommendedName>
        <fullName evidence="3">Protein CR006 P-loop domain-containing protein</fullName>
    </recommendedName>
</protein>
<keyword evidence="2" id="KW-1185">Reference proteome</keyword>
<evidence type="ECO:0000313" key="2">
    <source>
        <dbReference type="Proteomes" id="UP001596161"/>
    </source>
</evidence>
<dbReference type="InterPro" id="IPR027417">
    <property type="entry name" value="P-loop_NTPase"/>
</dbReference>